<dbReference type="InterPro" id="IPR027417">
    <property type="entry name" value="P-loop_NTPase"/>
</dbReference>
<dbReference type="PANTHER" id="PTHR42788">
    <property type="entry name" value="TAURINE IMPORT ATP-BINDING PROTEIN-RELATED"/>
    <property type="match status" value="1"/>
</dbReference>
<proteinExistence type="predicted"/>
<dbReference type="SUPFAM" id="SSF52540">
    <property type="entry name" value="P-loop containing nucleoside triphosphate hydrolases"/>
    <property type="match status" value="1"/>
</dbReference>
<keyword evidence="2" id="KW-0547">Nucleotide-binding</keyword>
<gene>
    <name evidence="5" type="ORF">F8O05_02260</name>
</gene>
<dbReference type="InterPro" id="IPR003593">
    <property type="entry name" value="AAA+_ATPase"/>
</dbReference>
<name>A0A7J5BHK1_9MICO</name>
<dbReference type="OrthoDB" id="8773773at2"/>
<dbReference type="GO" id="GO:0016887">
    <property type="term" value="F:ATP hydrolysis activity"/>
    <property type="evidence" value="ECO:0007669"/>
    <property type="project" value="InterPro"/>
</dbReference>
<sequence>MAVTMKKAKAGSNDFHDGPIFEVRNLHIGFGDAPDILGDVSMSIEKGEFLTLLGPSGCGKTTILNLAAGLLTPRSGYVRFAGKDIKGVNTDVGYMTQDDTLLPWQSVRKNVGLPLKLRGVGKDEIDERVNRLLKLVDLTHAADLLPSQLSGGMRRRGLLARSMIYEPLLLLMDEPFAALDAQLRHQMHAELRETVNRIGQTVMFVTHDIAEAAKLSDRVLIVGGGPPGGIVSEHRLPFGKDRDFDKLRFSDEFARVERELDEALHGARKAGKH</sequence>
<keyword evidence="6" id="KW-1185">Reference proteome</keyword>
<evidence type="ECO:0000313" key="6">
    <source>
        <dbReference type="Proteomes" id="UP000433493"/>
    </source>
</evidence>
<dbReference type="InterPro" id="IPR003439">
    <property type="entry name" value="ABC_transporter-like_ATP-bd"/>
</dbReference>
<dbReference type="GO" id="GO:0005524">
    <property type="term" value="F:ATP binding"/>
    <property type="evidence" value="ECO:0007669"/>
    <property type="project" value="UniProtKB-KW"/>
</dbReference>
<dbReference type="CDD" id="cd03293">
    <property type="entry name" value="ABC_NrtD_SsuB_transporters"/>
    <property type="match status" value="1"/>
</dbReference>
<evidence type="ECO:0000256" key="1">
    <source>
        <dbReference type="ARBA" id="ARBA00022448"/>
    </source>
</evidence>
<dbReference type="Gene3D" id="3.40.50.300">
    <property type="entry name" value="P-loop containing nucleotide triphosphate hydrolases"/>
    <property type="match status" value="1"/>
</dbReference>
<dbReference type="Proteomes" id="UP000433493">
    <property type="component" value="Unassembled WGS sequence"/>
</dbReference>
<protein>
    <submittedName>
        <fullName evidence="5">ABC transporter ATP-binding protein</fullName>
    </submittedName>
</protein>
<evidence type="ECO:0000313" key="5">
    <source>
        <dbReference type="EMBL" id="KAB1645100.1"/>
    </source>
</evidence>
<dbReference type="AlphaFoldDB" id="A0A7J5BHK1"/>
<feature type="domain" description="ABC transporter" evidence="4">
    <location>
        <begin position="21"/>
        <end position="249"/>
    </location>
</feature>
<keyword evidence="1" id="KW-0813">Transport</keyword>
<keyword evidence="3 5" id="KW-0067">ATP-binding</keyword>
<organism evidence="5 6">
    <name type="scientific">Gulosibacter chungangensis</name>
    <dbReference type="NCBI Taxonomy" id="979746"/>
    <lineage>
        <taxon>Bacteria</taxon>
        <taxon>Bacillati</taxon>
        <taxon>Actinomycetota</taxon>
        <taxon>Actinomycetes</taxon>
        <taxon>Micrococcales</taxon>
        <taxon>Microbacteriaceae</taxon>
        <taxon>Gulosibacter</taxon>
    </lineage>
</organism>
<evidence type="ECO:0000256" key="3">
    <source>
        <dbReference type="ARBA" id="ARBA00022840"/>
    </source>
</evidence>
<evidence type="ECO:0000256" key="2">
    <source>
        <dbReference type="ARBA" id="ARBA00022741"/>
    </source>
</evidence>
<dbReference type="SMART" id="SM00382">
    <property type="entry name" value="AAA"/>
    <property type="match status" value="1"/>
</dbReference>
<dbReference type="InterPro" id="IPR050166">
    <property type="entry name" value="ABC_transporter_ATP-bind"/>
</dbReference>
<evidence type="ECO:0000259" key="4">
    <source>
        <dbReference type="PROSITE" id="PS50893"/>
    </source>
</evidence>
<reference evidence="5 6" key="1">
    <citation type="submission" date="2019-09" db="EMBL/GenBank/DDBJ databases">
        <title>Phylogeny of genus Pseudoclavibacter and closely related genus.</title>
        <authorList>
            <person name="Li Y."/>
        </authorList>
    </citation>
    <scope>NUCLEOTIDE SEQUENCE [LARGE SCALE GENOMIC DNA]</scope>
    <source>
        <strain evidence="5 6">KCTC 13959</strain>
    </source>
</reference>
<dbReference type="PANTHER" id="PTHR42788:SF13">
    <property type="entry name" value="ALIPHATIC SULFONATES IMPORT ATP-BINDING PROTEIN SSUB"/>
    <property type="match status" value="1"/>
</dbReference>
<accession>A0A7J5BHK1</accession>
<dbReference type="PROSITE" id="PS50893">
    <property type="entry name" value="ABC_TRANSPORTER_2"/>
    <property type="match status" value="1"/>
</dbReference>
<dbReference type="EMBL" id="WBKB01000001">
    <property type="protein sequence ID" value="KAB1645100.1"/>
    <property type="molecule type" value="Genomic_DNA"/>
</dbReference>
<comment type="caution">
    <text evidence="5">The sequence shown here is derived from an EMBL/GenBank/DDBJ whole genome shotgun (WGS) entry which is preliminary data.</text>
</comment>
<dbReference type="Pfam" id="PF00005">
    <property type="entry name" value="ABC_tran"/>
    <property type="match status" value="1"/>
</dbReference>